<dbReference type="EMBL" id="HG673746">
    <property type="protein sequence ID" value="CDJ36996.1"/>
    <property type="molecule type" value="Genomic_DNA"/>
</dbReference>
<feature type="compositionally biased region" description="Polar residues" evidence="1">
    <location>
        <begin position="276"/>
        <end position="295"/>
    </location>
</feature>
<reference evidence="2" key="1">
    <citation type="submission" date="2013-10" db="EMBL/GenBank/DDBJ databases">
        <title>Genomic analysis of the causative agents of coccidiosis in chickens.</title>
        <authorList>
            <person name="Reid A.J."/>
            <person name="Blake D."/>
            <person name="Billington K."/>
            <person name="Browne H."/>
            <person name="Dunn M."/>
            <person name="Hung S."/>
            <person name="Kawahara F."/>
            <person name="Miranda-Saavedra D."/>
            <person name="Mourier T."/>
            <person name="Nagra H."/>
            <person name="Otto T.D."/>
            <person name="Rawlings N."/>
            <person name="Sanchez A."/>
            <person name="Sanders M."/>
            <person name="Subramaniam C."/>
            <person name="Tay Y."/>
            <person name="Dear P."/>
            <person name="Doerig C."/>
            <person name="Gruber A."/>
            <person name="Parkinson J."/>
            <person name="Shirley M."/>
            <person name="Wan K.L."/>
            <person name="Berriman M."/>
            <person name="Tomley F."/>
            <person name="Pain A."/>
        </authorList>
    </citation>
    <scope>NUCLEOTIDE SEQUENCE [LARGE SCALE GENOMIC DNA]</scope>
    <source>
        <strain evidence="2">Houghton</strain>
    </source>
</reference>
<dbReference type="Proteomes" id="UP000030747">
    <property type="component" value="Unassembled WGS sequence"/>
</dbReference>
<evidence type="ECO:0000313" key="3">
    <source>
        <dbReference type="Proteomes" id="UP000030747"/>
    </source>
</evidence>
<feature type="region of interest" description="Disordered" evidence="1">
    <location>
        <begin position="590"/>
        <end position="642"/>
    </location>
</feature>
<dbReference type="GeneID" id="25250197"/>
<feature type="compositionally biased region" description="Polar residues" evidence="1">
    <location>
        <begin position="601"/>
        <end position="612"/>
    </location>
</feature>
<protein>
    <submittedName>
        <fullName evidence="2">Uncharacterized protein</fullName>
    </submittedName>
</protein>
<name>U6KJM0_EIMTE</name>
<dbReference type="VEuPathDB" id="ToxoDB:ETH_00004945"/>
<proteinExistence type="predicted"/>
<feature type="region of interest" description="Disordered" evidence="1">
    <location>
        <begin position="250"/>
        <end position="296"/>
    </location>
</feature>
<feature type="compositionally biased region" description="Polar residues" evidence="1">
    <location>
        <begin position="502"/>
        <end position="518"/>
    </location>
</feature>
<feature type="compositionally biased region" description="Polar residues" evidence="1">
    <location>
        <begin position="252"/>
        <end position="264"/>
    </location>
</feature>
<feature type="region of interest" description="Disordered" evidence="1">
    <location>
        <begin position="1"/>
        <end position="22"/>
    </location>
</feature>
<dbReference type="RefSeq" id="XP_013227834.1">
    <property type="nucleotide sequence ID" value="XM_013372380.1"/>
</dbReference>
<dbReference type="OrthoDB" id="347717at2759"/>
<dbReference type="VEuPathDB" id="ToxoDB:ETH2_0814300"/>
<keyword evidence="3" id="KW-1185">Reference proteome</keyword>
<sequence length="642" mass="69454">MGSTHSHELATTSLGHNQNKRKQCTSVALHSLERSEGDQGLPECHVSTARPGKLKLNGLAAGDSITCCTTTCGSSLSGFGASPETRSTGLSGGSSAVTITLSSESCLERSESTQAVSSIASQSPRAFTQKDYLDVLEENAKNLTARGSRWSRRTPRVQGLLKTLRRGAVRCRSQPPPTRSQEGSKEYINNELGADKVQASSAAALHAFILKEEDEHRRRRHSNMLDLFSAASVANIEHEASLKVKAFEEESSGITLDDTQNTGADRSASCHGEGRSASSPSGNAVQAGETQQTQLPRRVAMRRVAGRRALELPQCNSGAPTSWICDAPPDGRWEIERGVWNRQGVHLNHLRVADDRFKALAATRLLSPPSHKGQSQGIYKTSGVSFSEPITQPRGVPIAPLACRLRENQQLLLQSGYQVVPVTNRGVAAATTIELVKSRHANEERRRQRHRHIASPEPSPKVPSSVGSQNSSIEERRRRDHNRSDAQTSTRELHGKYGRTLIESQDQPVRCNRQTLLASETKKDKQPLDSGEPDGLKTIGGGGDAQASRCALSVPSPSFVSHAQQEKQDGTRFLQPSYCAVSMKCPQKCHDSGCPPANPQVAPSASRAQQRNAFVANPRTHAQEGASSSTEGVHLTQQHYTG</sequence>
<organism evidence="2 3">
    <name type="scientific">Eimeria tenella</name>
    <name type="common">Coccidian parasite</name>
    <dbReference type="NCBI Taxonomy" id="5802"/>
    <lineage>
        <taxon>Eukaryota</taxon>
        <taxon>Sar</taxon>
        <taxon>Alveolata</taxon>
        <taxon>Apicomplexa</taxon>
        <taxon>Conoidasida</taxon>
        <taxon>Coccidia</taxon>
        <taxon>Eucoccidiorida</taxon>
        <taxon>Eimeriorina</taxon>
        <taxon>Eimeriidae</taxon>
        <taxon>Eimeria</taxon>
    </lineage>
</organism>
<evidence type="ECO:0000256" key="1">
    <source>
        <dbReference type="SAM" id="MobiDB-lite"/>
    </source>
</evidence>
<dbReference type="AlphaFoldDB" id="U6KJM0"/>
<accession>U6KJM0</accession>
<gene>
    <name evidence="2" type="ORF">ETH_00004945</name>
</gene>
<evidence type="ECO:0000313" key="2">
    <source>
        <dbReference type="EMBL" id="CDJ36996.1"/>
    </source>
</evidence>
<feature type="region of interest" description="Disordered" evidence="1">
    <location>
        <begin position="438"/>
        <end position="543"/>
    </location>
</feature>
<reference evidence="2" key="2">
    <citation type="submission" date="2013-10" db="EMBL/GenBank/DDBJ databases">
        <authorList>
            <person name="Aslett M."/>
        </authorList>
    </citation>
    <scope>NUCLEOTIDE SEQUENCE [LARGE SCALE GENOMIC DNA]</scope>
    <source>
        <strain evidence="2">Houghton</strain>
    </source>
</reference>
<dbReference type="OMA" id="WNRQGVH"/>
<feature type="compositionally biased region" description="Polar residues" evidence="1">
    <location>
        <begin position="625"/>
        <end position="642"/>
    </location>
</feature>